<evidence type="ECO:0000313" key="2">
    <source>
        <dbReference type="EMBL" id="VEU75474.1"/>
    </source>
</evidence>
<feature type="coiled-coil region" evidence="1">
    <location>
        <begin position="462"/>
        <end position="530"/>
    </location>
</feature>
<organism evidence="2 3">
    <name type="scientific">Mycoplasmopsis maculosa</name>
    <dbReference type="NCBI Taxonomy" id="114885"/>
    <lineage>
        <taxon>Bacteria</taxon>
        <taxon>Bacillati</taxon>
        <taxon>Mycoplasmatota</taxon>
        <taxon>Mycoplasmoidales</taxon>
        <taxon>Metamycoplasmataceae</taxon>
        <taxon>Mycoplasmopsis</taxon>
    </lineage>
</organism>
<evidence type="ECO:0000313" key="3">
    <source>
        <dbReference type="Proteomes" id="UP000290243"/>
    </source>
</evidence>
<dbReference type="AlphaFoldDB" id="A0A449B4E3"/>
<dbReference type="KEGG" id="mmau:NCTC10168_00396"/>
<keyword evidence="3" id="KW-1185">Reference proteome</keyword>
<keyword evidence="1" id="KW-0175">Coiled coil</keyword>
<dbReference type="RefSeq" id="WP_129646596.1">
    <property type="nucleotide sequence ID" value="NZ_LR215037.1"/>
</dbReference>
<protein>
    <recommendedName>
        <fullName evidence="4">Lipoprotein</fullName>
    </recommendedName>
</protein>
<dbReference type="Proteomes" id="UP000290243">
    <property type="component" value="Chromosome"/>
</dbReference>
<accession>A0A449B4E3</accession>
<evidence type="ECO:0008006" key="4">
    <source>
        <dbReference type="Google" id="ProtNLM"/>
    </source>
</evidence>
<proteinExistence type="predicted"/>
<dbReference type="PROSITE" id="PS51257">
    <property type="entry name" value="PROKAR_LIPOPROTEIN"/>
    <property type="match status" value="1"/>
</dbReference>
<gene>
    <name evidence="2" type="ORF">NCTC10168_00396</name>
</gene>
<reference evidence="2 3" key="1">
    <citation type="submission" date="2019-01" db="EMBL/GenBank/DDBJ databases">
        <authorList>
            <consortium name="Pathogen Informatics"/>
        </authorList>
    </citation>
    <scope>NUCLEOTIDE SEQUENCE [LARGE SCALE GENOMIC DNA]</scope>
    <source>
        <strain evidence="2 3">NCTC10168</strain>
    </source>
</reference>
<name>A0A449B4E3_9BACT</name>
<dbReference type="EMBL" id="LR215037">
    <property type="protein sequence ID" value="VEU75474.1"/>
    <property type="molecule type" value="Genomic_DNA"/>
</dbReference>
<evidence type="ECO:0000256" key="1">
    <source>
        <dbReference type="SAM" id="Coils"/>
    </source>
</evidence>
<sequence length="564" mass="65976">MKFKFLTPILTIAPLAAVSCVNPFKNTKELNDSFYIEKNNDFYNKSTSGLIKKLDLVLQNKINNLTQEKGTESYNKAVNELKENYNLQLKIFNNFYETSKESSSIFKQDKYYLEYHYKSSLNYWYNSFDSNKKIVKNYIEFDKEYFEAFVSWMFEGTPYNHLLSSEKYYSKDKIKFNFISKKIDLVTNFYNDEKTTEIEGNIPNIYFNELISETSFRNSQTIENLTKTYKNILVNLAKQINAIDLNNEHSFLKVFQPIYLILDSKSDKNPYITSSFTESISKQELTLFLRSLRNKLGENKFDEFKLNPLEFVKNNLSAINPSYYLNINNNKTYDELIVNKTAEEVSKINDDLVEKMLNNTTNPLFQNVLVSKLNNHGAIGKTGLSLLISNVLYYLYPKHVQLIEFKDENNNTKVLIEVKVNDQYVLLDPLKDLTEIFSLENSNLSDIFLNMRSNQNDYIKANKNLKEGIKTLEKSGLNLENEADKQRFNSEKAALELAQTQAKEEYLTSYTKYKEAYQKMLQKIENKENISVSIYKNKEELKNAKLSFNSDAYEIKSIGKNWVE</sequence>